<evidence type="ECO:0000313" key="3">
    <source>
        <dbReference type="Proteomes" id="UP001279553"/>
    </source>
</evidence>
<accession>A0AAW9DWD2</accession>
<dbReference type="RefSeq" id="WP_319615424.1">
    <property type="nucleotide sequence ID" value="NZ_JAWXYB010000018.1"/>
</dbReference>
<dbReference type="Proteomes" id="UP001279553">
    <property type="component" value="Unassembled WGS sequence"/>
</dbReference>
<organism evidence="2 3">
    <name type="scientific">Acidiphilium acidophilum</name>
    <name type="common">Thiobacillus acidophilus</name>
    <dbReference type="NCBI Taxonomy" id="76588"/>
    <lineage>
        <taxon>Bacteria</taxon>
        <taxon>Pseudomonadati</taxon>
        <taxon>Pseudomonadota</taxon>
        <taxon>Alphaproteobacteria</taxon>
        <taxon>Acetobacterales</taxon>
        <taxon>Acidocellaceae</taxon>
        <taxon>Acidiphilium</taxon>
    </lineage>
</organism>
<keyword evidence="1" id="KW-0812">Transmembrane</keyword>
<keyword evidence="1" id="KW-1133">Transmembrane helix</keyword>
<evidence type="ECO:0000313" key="2">
    <source>
        <dbReference type="EMBL" id="MDX5932568.1"/>
    </source>
</evidence>
<dbReference type="EMBL" id="JAWXYB010000018">
    <property type="protein sequence ID" value="MDX5932568.1"/>
    <property type="molecule type" value="Genomic_DNA"/>
</dbReference>
<protein>
    <submittedName>
        <fullName evidence="2">Uncharacterized protein</fullName>
    </submittedName>
</protein>
<keyword evidence="1" id="KW-0472">Membrane</keyword>
<comment type="caution">
    <text evidence="2">The sequence shown here is derived from an EMBL/GenBank/DDBJ whole genome shotgun (WGS) entry which is preliminary data.</text>
</comment>
<name>A0AAW9DWD2_ACIAO</name>
<reference evidence="2 3" key="1">
    <citation type="submission" date="2023-11" db="EMBL/GenBank/DDBJ databases">
        <title>MicrobeMod: A computational toolkit for identifying prokaryotic methylation and restriction-modification with nanopore sequencing.</title>
        <authorList>
            <person name="Crits-Christoph A."/>
            <person name="Kang S.C."/>
            <person name="Lee H."/>
            <person name="Ostrov N."/>
        </authorList>
    </citation>
    <scope>NUCLEOTIDE SEQUENCE [LARGE SCALE GENOMIC DNA]</scope>
    <source>
        <strain evidence="2 3">DSMZ 700</strain>
    </source>
</reference>
<keyword evidence="3" id="KW-1185">Reference proteome</keyword>
<evidence type="ECO:0000256" key="1">
    <source>
        <dbReference type="SAM" id="Phobius"/>
    </source>
</evidence>
<dbReference type="AlphaFoldDB" id="A0AAW9DWD2"/>
<sequence>MKNLVKIAALAAVLVLALALAVVAGDYGPWYFAWMVGTVMIVLIAVSGAVLFETQAIAASTHPQQ</sequence>
<proteinExistence type="predicted"/>
<feature type="transmembrane region" description="Helical" evidence="1">
    <location>
        <begin position="31"/>
        <end position="52"/>
    </location>
</feature>
<gene>
    <name evidence="2" type="ORF">SIL87_17570</name>
</gene>